<feature type="disulfide bond" evidence="1">
    <location>
        <begin position="7"/>
        <end position="16"/>
    </location>
</feature>
<dbReference type="PROSITE" id="PS01186">
    <property type="entry name" value="EGF_2"/>
    <property type="match status" value="2"/>
</dbReference>
<dbReference type="KEGG" id="pmrn:116958644"/>
<evidence type="ECO:0000259" key="2">
    <source>
        <dbReference type="PROSITE" id="PS50026"/>
    </source>
</evidence>
<dbReference type="PROSITE" id="PS00022">
    <property type="entry name" value="EGF_1"/>
    <property type="match status" value="2"/>
</dbReference>
<dbReference type="RefSeq" id="XP_032837267.1">
    <property type="nucleotide sequence ID" value="XM_032981376.1"/>
</dbReference>
<dbReference type="AlphaFoldDB" id="A0AAJ7UJ58"/>
<sequence length="164" mass="17826">MPGHCVCLAGWSGSHCQTALCSRPCRHGRCLEPDFCSCLKGWQGDTCSEPVPCDDGCSLGSRGCDGGNINNINNIINNNINNNKSSWPCLMAVRAPSWGSAPPVCRGWPSSHLETFDGLYVALPFLAPHHSIHEASGTWSLSVLLRGEPEIRLQRDHVLLGDFR</sequence>
<evidence type="ECO:0000256" key="1">
    <source>
        <dbReference type="PROSITE-ProRule" id="PRU00076"/>
    </source>
</evidence>
<name>A0AAJ7UJ58_PETMA</name>
<dbReference type="InterPro" id="IPR000742">
    <property type="entry name" value="EGF"/>
</dbReference>
<dbReference type="PROSITE" id="PS50026">
    <property type="entry name" value="EGF_3"/>
    <property type="match status" value="1"/>
</dbReference>
<evidence type="ECO:0000313" key="4">
    <source>
        <dbReference type="RefSeq" id="XP_032837267.1"/>
    </source>
</evidence>
<gene>
    <name evidence="4" type="primary">LOC116958644</name>
</gene>
<accession>A0AAJ7UJ58</accession>
<keyword evidence="1" id="KW-1015">Disulfide bond</keyword>
<dbReference type="Gene3D" id="2.10.25.10">
    <property type="entry name" value="Laminin"/>
    <property type="match status" value="1"/>
</dbReference>
<keyword evidence="1" id="KW-0245">EGF-like domain</keyword>
<reference evidence="4" key="1">
    <citation type="submission" date="2025-08" db="UniProtKB">
        <authorList>
            <consortium name="RefSeq"/>
        </authorList>
    </citation>
    <scope>IDENTIFICATION</scope>
    <source>
        <tissue evidence="4">Sperm</tissue>
    </source>
</reference>
<protein>
    <submittedName>
        <fullName evidence="4">Wnt inhibitory factor 1-like</fullName>
    </submittedName>
</protein>
<dbReference type="Proteomes" id="UP001318040">
    <property type="component" value="Chromosome 80"/>
</dbReference>
<keyword evidence="3" id="KW-1185">Reference proteome</keyword>
<evidence type="ECO:0000313" key="3">
    <source>
        <dbReference type="Proteomes" id="UP001318040"/>
    </source>
</evidence>
<feature type="domain" description="EGF-like" evidence="2">
    <location>
        <begin position="1"/>
        <end position="17"/>
    </location>
</feature>
<organism evidence="3 4">
    <name type="scientific">Petromyzon marinus</name>
    <name type="common">Sea lamprey</name>
    <dbReference type="NCBI Taxonomy" id="7757"/>
    <lineage>
        <taxon>Eukaryota</taxon>
        <taxon>Metazoa</taxon>
        <taxon>Chordata</taxon>
        <taxon>Craniata</taxon>
        <taxon>Vertebrata</taxon>
        <taxon>Cyclostomata</taxon>
        <taxon>Hyperoartia</taxon>
        <taxon>Petromyzontiformes</taxon>
        <taxon>Petromyzontidae</taxon>
        <taxon>Petromyzon</taxon>
    </lineage>
</organism>
<comment type="caution">
    <text evidence="1">Lacks conserved residue(s) required for the propagation of feature annotation.</text>
</comment>
<proteinExistence type="predicted"/>